<gene>
    <name evidence="2" type="ORF">MESMUL_17000</name>
</gene>
<evidence type="ECO:0008006" key="4">
    <source>
        <dbReference type="Google" id="ProtNLM"/>
    </source>
</evidence>
<dbReference type="RefSeq" id="WP_116270544.1">
    <property type="nucleotide sequence ID" value="NZ_BGZJ01000001.1"/>
</dbReference>
<dbReference type="AlphaFoldDB" id="A0A388SDM1"/>
<evidence type="ECO:0000256" key="1">
    <source>
        <dbReference type="SAM" id="MobiDB-lite"/>
    </source>
</evidence>
<dbReference type="OrthoDB" id="290036at2"/>
<dbReference type="InterPro" id="IPR036102">
    <property type="entry name" value="OsmC/Ohrsf"/>
</dbReference>
<feature type="region of interest" description="Disordered" evidence="1">
    <location>
        <begin position="17"/>
        <end position="38"/>
    </location>
</feature>
<organism evidence="2 3">
    <name type="scientific">Mesosutterella multiformis</name>
    <dbReference type="NCBI Taxonomy" id="2259133"/>
    <lineage>
        <taxon>Bacteria</taxon>
        <taxon>Pseudomonadati</taxon>
        <taxon>Pseudomonadota</taxon>
        <taxon>Betaproteobacteria</taxon>
        <taxon>Burkholderiales</taxon>
        <taxon>Sutterellaceae</taxon>
        <taxon>Mesosutterella</taxon>
    </lineage>
</organism>
<dbReference type="InterPro" id="IPR015946">
    <property type="entry name" value="KH_dom-like_a/b"/>
</dbReference>
<evidence type="ECO:0000313" key="3">
    <source>
        <dbReference type="Proteomes" id="UP000266091"/>
    </source>
</evidence>
<keyword evidence="3" id="KW-1185">Reference proteome</keyword>
<evidence type="ECO:0000313" key="2">
    <source>
        <dbReference type="EMBL" id="GBO94346.1"/>
    </source>
</evidence>
<proteinExistence type="predicted"/>
<accession>A0A388SDM1</accession>
<sequence length="136" mass="14610">MADIVARYVGNKRVEAENPRSGGRLTFDQGKPDGLGESYDPVEGLLGAAGCTLTMIAYAAEANGADAKGATAECDCTMAERPHRIASITLTIRMPQAEYTDSQKKVIQKYAMPARSVSPFPIRSIRRSKSSGRNTV</sequence>
<dbReference type="Proteomes" id="UP000266091">
    <property type="component" value="Unassembled WGS sequence"/>
</dbReference>
<dbReference type="SUPFAM" id="SSF82784">
    <property type="entry name" value="OsmC-like"/>
    <property type="match status" value="1"/>
</dbReference>
<name>A0A388SDM1_9BURK</name>
<comment type="caution">
    <text evidence="2">The sequence shown here is derived from an EMBL/GenBank/DDBJ whole genome shotgun (WGS) entry which is preliminary data.</text>
</comment>
<dbReference type="Gene3D" id="3.30.300.20">
    <property type="match status" value="1"/>
</dbReference>
<reference evidence="2 3" key="1">
    <citation type="journal article" date="2018" name="Int. J. Syst. Evol. Microbiol.">
        <title>Mesosutterella multiformis gen. nov., sp. nov., a member of the family Sutterellaceae and Sutterella megalosphaeroides sp. nov., isolated from human faeces.</title>
        <authorList>
            <person name="Sakamoto M."/>
            <person name="Ikeyama N."/>
            <person name="Kunihiro T."/>
            <person name="Iino T."/>
            <person name="Yuki M."/>
            <person name="Ohkuma M."/>
        </authorList>
    </citation>
    <scope>NUCLEOTIDE SEQUENCE [LARGE SCALE GENOMIC DNA]</scope>
    <source>
        <strain evidence="2 3">4NBBH2</strain>
    </source>
</reference>
<protein>
    <recommendedName>
        <fullName evidence="4">Peroxiredoxin</fullName>
    </recommendedName>
</protein>
<dbReference type="EMBL" id="BGZJ01000001">
    <property type="protein sequence ID" value="GBO94346.1"/>
    <property type="molecule type" value="Genomic_DNA"/>
</dbReference>